<dbReference type="Gene3D" id="2.40.480.10">
    <property type="entry name" value="Allene oxide cyclase-like"/>
    <property type="match status" value="1"/>
</dbReference>
<evidence type="ECO:0000256" key="3">
    <source>
        <dbReference type="ARBA" id="ARBA00022525"/>
    </source>
</evidence>
<comment type="caution">
    <text evidence="5">The sequence shown here is derived from an EMBL/GenBank/DDBJ whole genome shotgun (WGS) entry which is preliminary data.</text>
</comment>
<keyword evidence="6" id="KW-1185">Reference proteome</keyword>
<evidence type="ECO:0000313" key="5">
    <source>
        <dbReference type="EMBL" id="KAK6135547.1"/>
    </source>
</evidence>
<feature type="signal peptide" evidence="4">
    <location>
        <begin position="1"/>
        <end position="19"/>
    </location>
</feature>
<comment type="similarity">
    <text evidence="1 4">Belongs to the plant dirigent protein family.</text>
</comment>
<reference evidence="5 6" key="1">
    <citation type="journal article" date="2021" name="Comput. Struct. Biotechnol. J.">
        <title>De novo genome assembly of the potent medicinal plant Rehmannia glutinosa using nanopore technology.</title>
        <authorList>
            <person name="Ma L."/>
            <person name="Dong C."/>
            <person name="Song C."/>
            <person name="Wang X."/>
            <person name="Zheng X."/>
            <person name="Niu Y."/>
            <person name="Chen S."/>
            <person name="Feng W."/>
        </authorList>
    </citation>
    <scope>NUCLEOTIDE SEQUENCE [LARGE SCALE GENOMIC DNA]</scope>
    <source>
        <strain evidence="5">DH-2019</strain>
    </source>
</reference>
<dbReference type="InterPro" id="IPR004265">
    <property type="entry name" value="Dirigent"/>
</dbReference>
<gene>
    <name evidence="5" type="ORF">DH2020_030718</name>
</gene>
<dbReference type="Proteomes" id="UP001318860">
    <property type="component" value="Unassembled WGS sequence"/>
</dbReference>
<evidence type="ECO:0000256" key="1">
    <source>
        <dbReference type="ARBA" id="ARBA00010746"/>
    </source>
</evidence>
<feature type="chain" id="PRO_5044997027" description="Dirigent protein" evidence="4">
    <location>
        <begin position="20"/>
        <end position="230"/>
    </location>
</feature>
<dbReference type="InterPro" id="IPR044859">
    <property type="entry name" value="Allene_oxi_cyc_Dirigent"/>
</dbReference>
<evidence type="ECO:0000256" key="4">
    <source>
        <dbReference type="RuleBase" id="RU363099"/>
    </source>
</evidence>
<dbReference type="PANTHER" id="PTHR21495">
    <property type="entry name" value="NUCLEOPORIN-RELATED"/>
    <property type="match status" value="1"/>
</dbReference>
<evidence type="ECO:0000313" key="6">
    <source>
        <dbReference type="Proteomes" id="UP001318860"/>
    </source>
</evidence>
<sequence length="230" mass="25140">MANTLTIFLLLSTMLATLGAHTDGRSISISTTAAAQNPTEQVEAWLKNLNLAEEEKFTKLHFYIHDFVSGENQSVYNVAESSITSDSGAWFGRVQVVDHLITAGPELDSAKVGRVQGIHVMSDLREAALGVNWNFLFNDGSTITVLGRLVAFAKEGELSIVGGTGEYLMARGIALKKTLVMDPDTLNSIMEYTMYLLPENDNGWAQSKQPLSIQQNNKKAASAFLARKQQ</sequence>
<comment type="subcellular location">
    <subcellularLocation>
        <location evidence="4">Secreted</location>
        <location evidence="4">Extracellular space</location>
        <location evidence="4">Apoplast</location>
    </subcellularLocation>
</comment>
<keyword evidence="4" id="KW-0732">Signal</keyword>
<organism evidence="5 6">
    <name type="scientific">Rehmannia glutinosa</name>
    <name type="common">Chinese foxglove</name>
    <dbReference type="NCBI Taxonomy" id="99300"/>
    <lineage>
        <taxon>Eukaryota</taxon>
        <taxon>Viridiplantae</taxon>
        <taxon>Streptophyta</taxon>
        <taxon>Embryophyta</taxon>
        <taxon>Tracheophyta</taxon>
        <taxon>Spermatophyta</taxon>
        <taxon>Magnoliopsida</taxon>
        <taxon>eudicotyledons</taxon>
        <taxon>Gunneridae</taxon>
        <taxon>Pentapetalae</taxon>
        <taxon>asterids</taxon>
        <taxon>lamiids</taxon>
        <taxon>Lamiales</taxon>
        <taxon>Orobanchaceae</taxon>
        <taxon>Rehmannieae</taxon>
        <taxon>Rehmannia</taxon>
    </lineage>
</organism>
<comment type="subunit">
    <text evidence="2 4">Homodimer.</text>
</comment>
<dbReference type="Pfam" id="PF03018">
    <property type="entry name" value="Dirigent"/>
    <property type="match status" value="1"/>
</dbReference>
<evidence type="ECO:0000256" key="2">
    <source>
        <dbReference type="ARBA" id="ARBA00011738"/>
    </source>
</evidence>
<dbReference type="EMBL" id="JABTTQ020001090">
    <property type="protein sequence ID" value="KAK6135547.1"/>
    <property type="molecule type" value="Genomic_DNA"/>
</dbReference>
<keyword evidence="3 4" id="KW-0964">Secreted</keyword>
<proteinExistence type="inferred from homology"/>
<accession>A0ABR0VKV2</accession>
<comment type="function">
    <text evidence="4">Dirigent proteins impart stereoselectivity on the phenoxy radical-coupling reaction, yielding optically active lignans from two molecules of coniferyl alcohol in the biosynthesis of lignans, flavonolignans, and alkaloids and thus plays a central role in plant secondary metabolism.</text>
</comment>
<name>A0ABR0VKV2_REHGL</name>
<keyword evidence="4" id="KW-0052">Apoplast</keyword>
<protein>
    <recommendedName>
        <fullName evidence="4">Dirigent protein</fullName>
    </recommendedName>
</protein>